<dbReference type="InterPro" id="IPR036770">
    <property type="entry name" value="Ankyrin_rpt-contain_sf"/>
</dbReference>
<dbReference type="Proteomes" id="UP000249758">
    <property type="component" value="Segment"/>
</dbReference>
<dbReference type="KEGG" id="vg:36841951"/>
<dbReference type="GeneID" id="36841951"/>
<sequence>MNNAYSNLAPLSDMENVDGMDVQYADAGEQGLESLPPEIIEMILASAGPFATARAAQTSRYMAETARQLAQIETQQTVNELCPDYLTCLQEFMLTVANDDVATVEYILASGVIGPRQMLIGGDVRLPRAPLGRDEVDAFSLLRTAPPTEEGWTPLTAAAAYGSPAIVALLASIGVRPRTTVEALINGLIVRARQLRSWGSLARGIQALAQSYPRTVPLAPSDPNPLTVVRQEAAERASRAARSKVLPIYAADAAQRVLETDVYPVVEALLRAGYDPSERTDGAHRPEALAAAEELNALQQKVNRQGQSAVLGLLSAMTWAKAYTTEAVLDAYARWSARQ</sequence>
<dbReference type="Gene3D" id="1.25.40.20">
    <property type="entry name" value="Ankyrin repeat-containing domain"/>
    <property type="match status" value="1"/>
</dbReference>
<proteinExistence type="predicted"/>
<organism evidence="1">
    <name type="scientific">Pandoravirus macleodensis</name>
    <dbReference type="NCBI Taxonomy" id="2107707"/>
    <lineage>
        <taxon>Viruses</taxon>
        <taxon>Pandoravirus</taxon>
    </lineage>
</organism>
<dbReference type="EMBL" id="MG011691">
    <property type="protein sequence ID" value="AVK77496.1"/>
    <property type="molecule type" value="Genomic_DNA"/>
</dbReference>
<evidence type="ECO:0000313" key="1">
    <source>
        <dbReference type="EMBL" id="AVK77496.1"/>
    </source>
</evidence>
<protein>
    <submittedName>
        <fullName evidence="1">Uncharacterized protein</fullName>
    </submittedName>
</protein>
<gene>
    <name evidence="1" type="ORF">pmac_cds_808</name>
</gene>
<dbReference type="SUPFAM" id="SSF48403">
    <property type="entry name" value="Ankyrin repeat"/>
    <property type="match status" value="1"/>
</dbReference>
<dbReference type="RefSeq" id="YP_009481492.1">
    <property type="nucleotide sequence ID" value="NC_037665.1"/>
</dbReference>
<reference evidence="1" key="1">
    <citation type="journal article" date="2018" name="Nat. Commun.">
        <title>Diversity and evolution of the emerging Pandoraviridae family.</title>
        <authorList>
            <person name="Legendre M."/>
            <person name="Fabre E."/>
            <person name="Poirot O."/>
            <person name="Jeudy S."/>
            <person name="Lartigue A."/>
            <person name="Alempic J.M."/>
            <person name="Beucher L."/>
            <person name="Philippe N."/>
            <person name="Bertaux L."/>
            <person name="Christo-Foroux E."/>
            <person name="Labadie K."/>
            <person name="Coute Y."/>
            <person name="Abergel C."/>
            <person name="Claverie J.M."/>
        </authorList>
    </citation>
    <scope>NUCLEOTIDE SEQUENCE [LARGE SCALE GENOMIC DNA]</scope>
    <source>
        <strain evidence="1">Macleodensis</strain>
    </source>
</reference>
<name>A0A2U7UG98_9VIRU</name>
<accession>A0A2U7UG98</accession>